<dbReference type="InterPro" id="IPR023187">
    <property type="entry name" value="Tscrpt_reg_MarR-type_CS"/>
</dbReference>
<dbReference type="GO" id="GO:0006950">
    <property type="term" value="P:response to stress"/>
    <property type="evidence" value="ECO:0007669"/>
    <property type="project" value="TreeGrafter"/>
</dbReference>
<dbReference type="EMBL" id="CP157947">
    <property type="protein sequence ID" value="XBS70226.1"/>
    <property type="molecule type" value="Genomic_DNA"/>
</dbReference>
<dbReference type="InterPro" id="IPR036390">
    <property type="entry name" value="WH_DNA-bd_sf"/>
</dbReference>
<dbReference type="Pfam" id="PF12802">
    <property type="entry name" value="MarR_2"/>
    <property type="match status" value="1"/>
</dbReference>
<dbReference type="GO" id="GO:0003677">
    <property type="term" value="F:DNA binding"/>
    <property type="evidence" value="ECO:0007669"/>
    <property type="project" value="UniProtKB-KW"/>
</dbReference>
<organism evidence="5">
    <name type="scientific">Acerihabitans sp. KWT182</name>
    <dbReference type="NCBI Taxonomy" id="3157919"/>
    <lineage>
        <taxon>Bacteria</taxon>
        <taxon>Pseudomonadati</taxon>
        <taxon>Pseudomonadota</taxon>
        <taxon>Gammaproteobacteria</taxon>
        <taxon>Enterobacterales</taxon>
        <taxon>Pectobacteriaceae</taxon>
        <taxon>Acerihabitans</taxon>
    </lineage>
</organism>
<keyword evidence="3" id="KW-0804">Transcription</keyword>
<dbReference type="PRINTS" id="PR00598">
    <property type="entry name" value="HTHMARR"/>
</dbReference>
<dbReference type="InterPro" id="IPR039422">
    <property type="entry name" value="MarR/SlyA-like"/>
</dbReference>
<keyword evidence="1" id="KW-0805">Transcription regulation</keyword>
<dbReference type="PANTHER" id="PTHR33164:SF64">
    <property type="entry name" value="TRANSCRIPTIONAL REGULATOR SLYA"/>
    <property type="match status" value="1"/>
</dbReference>
<evidence type="ECO:0000256" key="2">
    <source>
        <dbReference type="ARBA" id="ARBA00023125"/>
    </source>
</evidence>
<dbReference type="PROSITE" id="PS01117">
    <property type="entry name" value="HTH_MARR_1"/>
    <property type="match status" value="1"/>
</dbReference>
<dbReference type="PANTHER" id="PTHR33164">
    <property type="entry name" value="TRANSCRIPTIONAL REGULATOR, MARR FAMILY"/>
    <property type="match status" value="1"/>
</dbReference>
<sequence length="163" mass="17684">MTLPKKREQTLMAITVALGLLQRAYRAKADKVVAPLGLSTAMAWPLVLIGRHPEGIRPGGLSEELGIEGPSLVRSLNQLVDAELVLRQEDPVDKRAKILCLTPAGKAISARIEELLNALRAELFEGLSDEDVQACLRAFCLLEKRLGINGSSSIDAEKFTDTP</sequence>
<keyword evidence="2" id="KW-0238">DNA-binding</keyword>
<evidence type="ECO:0000256" key="1">
    <source>
        <dbReference type="ARBA" id="ARBA00023015"/>
    </source>
</evidence>
<reference evidence="5" key="1">
    <citation type="submission" date="2024-06" db="EMBL/GenBank/DDBJ databases">
        <authorList>
            <person name="Coelho C."/>
            <person name="Bento M."/>
            <person name="Garcia E."/>
            <person name="Camelo A."/>
            <person name="Brandao I."/>
            <person name="Espirito Santo C."/>
            <person name="Trovao J."/>
            <person name="Verissimo A."/>
            <person name="Costa J."/>
            <person name="Tiago I."/>
        </authorList>
    </citation>
    <scope>NUCLEOTIDE SEQUENCE</scope>
    <source>
        <strain evidence="5">KWT182</strain>
    </source>
</reference>
<dbReference type="PROSITE" id="PS50995">
    <property type="entry name" value="HTH_MARR_2"/>
    <property type="match status" value="1"/>
</dbReference>
<protein>
    <submittedName>
        <fullName evidence="5">MarR family winged helix-turn-helix transcriptional regulator</fullName>
    </submittedName>
</protein>
<dbReference type="AlphaFoldDB" id="A0AAU7QBK7"/>
<gene>
    <name evidence="5" type="ORF">ABK905_02795</name>
</gene>
<evidence type="ECO:0000256" key="3">
    <source>
        <dbReference type="ARBA" id="ARBA00023163"/>
    </source>
</evidence>
<proteinExistence type="predicted"/>
<dbReference type="InterPro" id="IPR036388">
    <property type="entry name" value="WH-like_DNA-bd_sf"/>
</dbReference>
<dbReference type="SMART" id="SM00347">
    <property type="entry name" value="HTH_MARR"/>
    <property type="match status" value="1"/>
</dbReference>
<evidence type="ECO:0000259" key="4">
    <source>
        <dbReference type="PROSITE" id="PS50995"/>
    </source>
</evidence>
<name>A0AAU7QBK7_9GAMM</name>
<accession>A0AAU7QBK7</accession>
<dbReference type="SUPFAM" id="SSF46785">
    <property type="entry name" value="Winged helix' DNA-binding domain"/>
    <property type="match status" value="1"/>
</dbReference>
<dbReference type="Gene3D" id="1.10.10.10">
    <property type="entry name" value="Winged helix-like DNA-binding domain superfamily/Winged helix DNA-binding domain"/>
    <property type="match status" value="1"/>
</dbReference>
<evidence type="ECO:0000313" key="5">
    <source>
        <dbReference type="EMBL" id="XBS70226.1"/>
    </source>
</evidence>
<dbReference type="InterPro" id="IPR000835">
    <property type="entry name" value="HTH_MarR-typ"/>
</dbReference>
<dbReference type="GO" id="GO:0003700">
    <property type="term" value="F:DNA-binding transcription factor activity"/>
    <property type="evidence" value="ECO:0007669"/>
    <property type="project" value="InterPro"/>
</dbReference>
<feature type="domain" description="HTH marR-type" evidence="4">
    <location>
        <begin position="11"/>
        <end position="147"/>
    </location>
</feature>